<evidence type="ECO:0000313" key="1">
    <source>
        <dbReference type="EMBL" id="KAK2947516.1"/>
    </source>
</evidence>
<gene>
    <name evidence="1" type="ORF">BLNAU_17536</name>
</gene>
<protein>
    <submittedName>
        <fullName evidence="1">Uncharacterized protein</fullName>
    </submittedName>
</protein>
<organism evidence="1 2">
    <name type="scientific">Blattamonas nauphoetae</name>
    <dbReference type="NCBI Taxonomy" id="2049346"/>
    <lineage>
        <taxon>Eukaryota</taxon>
        <taxon>Metamonada</taxon>
        <taxon>Preaxostyla</taxon>
        <taxon>Oxymonadida</taxon>
        <taxon>Blattamonas</taxon>
    </lineage>
</organism>
<keyword evidence="2" id="KW-1185">Reference proteome</keyword>
<evidence type="ECO:0000313" key="2">
    <source>
        <dbReference type="Proteomes" id="UP001281761"/>
    </source>
</evidence>
<name>A0ABQ9XB55_9EUKA</name>
<reference evidence="1 2" key="1">
    <citation type="journal article" date="2022" name="bioRxiv">
        <title>Genomics of Preaxostyla Flagellates Illuminates Evolutionary Transitions and the Path Towards Mitochondrial Loss.</title>
        <authorList>
            <person name="Novak L.V.F."/>
            <person name="Treitli S.C."/>
            <person name="Pyrih J."/>
            <person name="Halakuc P."/>
            <person name="Pipaliya S.V."/>
            <person name="Vacek V."/>
            <person name="Brzon O."/>
            <person name="Soukal P."/>
            <person name="Eme L."/>
            <person name="Dacks J.B."/>
            <person name="Karnkowska A."/>
            <person name="Elias M."/>
            <person name="Hampl V."/>
        </authorList>
    </citation>
    <scope>NUCLEOTIDE SEQUENCE [LARGE SCALE GENOMIC DNA]</scope>
    <source>
        <strain evidence="1">NAU3</strain>
        <tissue evidence="1">Gut</tissue>
    </source>
</reference>
<accession>A0ABQ9XB55</accession>
<proteinExistence type="predicted"/>
<comment type="caution">
    <text evidence="1">The sequence shown here is derived from an EMBL/GenBank/DDBJ whole genome shotgun (WGS) entry which is preliminary data.</text>
</comment>
<dbReference type="EMBL" id="JARBJD010000198">
    <property type="protein sequence ID" value="KAK2947516.1"/>
    <property type="molecule type" value="Genomic_DNA"/>
</dbReference>
<sequence>MLTCELQRAVCHSGDDGQIASTQQCRLCWVFGKGEMSCFHILLAIMRFKVPLLNLTNFPRVNVKPNMIVLSPVSQNLPFQLLAVKERPGILSLAEVLTAVSRKLRELGEIPLVPVPNTNKQQVDYPTFQSDVLFLLANCPQPVTNALKKAVVTYINEASNVAEVVFKVSLLILAVVDRVEGGALDKRDGRVYG</sequence>
<dbReference type="Proteomes" id="UP001281761">
    <property type="component" value="Unassembled WGS sequence"/>
</dbReference>